<dbReference type="Proteomes" id="UP001652623">
    <property type="component" value="Chromosome 6"/>
</dbReference>
<dbReference type="Pfam" id="PF23282">
    <property type="entry name" value="WHD_ROQ1"/>
    <property type="match status" value="1"/>
</dbReference>
<evidence type="ECO:0000256" key="2">
    <source>
        <dbReference type="ARBA" id="ARBA00022737"/>
    </source>
</evidence>
<dbReference type="RefSeq" id="XP_060673934.1">
    <property type="nucleotide sequence ID" value="XM_060817951.1"/>
</dbReference>
<protein>
    <submittedName>
        <fullName evidence="6">Disease resistance protein RPP2B-like</fullName>
    </submittedName>
</protein>
<dbReference type="InterPro" id="IPR058192">
    <property type="entry name" value="WHD_ROQ1-like"/>
</dbReference>
<dbReference type="Gene3D" id="3.80.10.10">
    <property type="entry name" value="Ribonuclease Inhibitor"/>
    <property type="match status" value="2"/>
</dbReference>
<dbReference type="InterPro" id="IPR055414">
    <property type="entry name" value="LRR_R13L4/SHOC2-like"/>
</dbReference>
<dbReference type="GeneID" id="107424096"/>
<gene>
    <name evidence="6" type="primary">LOC107424096</name>
</gene>
<dbReference type="InterPro" id="IPR044974">
    <property type="entry name" value="Disease_R_plants"/>
</dbReference>
<evidence type="ECO:0000259" key="4">
    <source>
        <dbReference type="Pfam" id="PF23598"/>
    </source>
</evidence>
<reference evidence="6" key="1">
    <citation type="submission" date="2025-08" db="UniProtKB">
        <authorList>
            <consortium name="RefSeq"/>
        </authorList>
    </citation>
    <scope>IDENTIFICATION</scope>
    <source>
        <tissue evidence="6">Seedling</tissue>
    </source>
</reference>
<dbReference type="InterPro" id="IPR011713">
    <property type="entry name" value="Leu-rich_rpt_3"/>
</dbReference>
<evidence type="ECO:0000313" key="5">
    <source>
        <dbReference type="Proteomes" id="UP001652623"/>
    </source>
</evidence>
<proteinExistence type="predicted"/>
<accession>A0ABM4AB20</accession>
<dbReference type="PANTHER" id="PTHR11017:SF569">
    <property type="entry name" value="DISEASE RESISTANCE PROTEIN"/>
    <property type="match status" value="1"/>
</dbReference>
<feature type="domain" description="Disease resistance R13L4/SHOC-2-like LRR" evidence="4">
    <location>
        <begin position="275"/>
        <end position="440"/>
    </location>
</feature>
<evidence type="ECO:0000313" key="6">
    <source>
        <dbReference type="RefSeq" id="XP_060673934.1"/>
    </source>
</evidence>
<name>A0ABM4AB20_ZIZJJ</name>
<dbReference type="InterPro" id="IPR032675">
    <property type="entry name" value="LRR_dom_sf"/>
</dbReference>
<dbReference type="SUPFAM" id="SSF52058">
    <property type="entry name" value="L domain-like"/>
    <property type="match status" value="1"/>
</dbReference>
<dbReference type="PANTHER" id="PTHR11017">
    <property type="entry name" value="LEUCINE-RICH REPEAT-CONTAINING PROTEIN"/>
    <property type="match status" value="1"/>
</dbReference>
<keyword evidence="2" id="KW-0677">Repeat</keyword>
<sequence>MLDAGNSFVKIGLTVLIEKSLIESCENNELWMHDLLRQVGQTIVRDEHREPGKRSRLWDVKDVCHVLERNTGTAAVEGISFNMSKISKDIKVCHAAFSEMYNLRILKIYCDKKFKLSWLYPLKSLPSMFSPENLVELILRGSHIQKLWNHHEVKSVPTLRRIDLSYSKFLTQISNLSLAPSLSINLEGCKSLVQVLSSLQNLEKLTYLNLNGCSKHRDLDDKSKRAEGYLDVARLGGIKNLWKNFTYLKSCIQNFTGNLCLYSSQGHISQKFAPNLRCLLLRQTAIETLPPSIGDLSGLVQLDLFSCRNFKSLPSSICHLKSLESLNLCACEKLKKFPKILKPMKRLSYLKLSYSGIKDLSESVVNLVSLRYLETCGCKDLEFLPNYLCTLRNLKRITLSYCSKNKKLPSLPQSLHELCVDNCERLKYLPELPSLCKNLSASGCTSLENISTWSAAPLLDHLSDIYVYTDSIDFYGCEKWDQNTHNTMIADRAVIQILARIKVAWTIDDGSLYKYHNCTKYDMFNKSSSDHVLIWYVKRQSSKYCQGLDGLDWPTTCSTEASFHVCLDYYDWVSKLSNVGSEYGEIKKFGVRFVYKQDMERCDAETE</sequence>
<organism evidence="5 6">
    <name type="scientific">Ziziphus jujuba</name>
    <name type="common">Chinese jujube</name>
    <name type="synonym">Ziziphus sativa</name>
    <dbReference type="NCBI Taxonomy" id="326968"/>
    <lineage>
        <taxon>Eukaryota</taxon>
        <taxon>Viridiplantae</taxon>
        <taxon>Streptophyta</taxon>
        <taxon>Embryophyta</taxon>
        <taxon>Tracheophyta</taxon>
        <taxon>Spermatophyta</taxon>
        <taxon>Magnoliopsida</taxon>
        <taxon>eudicotyledons</taxon>
        <taxon>Gunneridae</taxon>
        <taxon>Pentapetalae</taxon>
        <taxon>rosids</taxon>
        <taxon>fabids</taxon>
        <taxon>Rosales</taxon>
        <taxon>Rhamnaceae</taxon>
        <taxon>Paliureae</taxon>
        <taxon>Ziziphus</taxon>
    </lineage>
</organism>
<feature type="domain" description="Disease resistance protein Roq1-like winged-helix" evidence="3">
    <location>
        <begin position="5"/>
        <end position="46"/>
    </location>
</feature>
<evidence type="ECO:0000256" key="1">
    <source>
        <dbReference type="ARBA" id="ARBA00022614"/>
    </source>
</evidence>
<keyword evidence="5" id="KW-1185">Reference proteome</keyword>
<dbReference type="Pfam" id="PF07725">
    <property type="entry name" value="LRR_3"/>
    <property type="match status" value="1"/>
</dbReference>
<keyword evidence="1" id="KW-0433">Leucine-rich repeat</keyword>
<dbReference type="Pfam" id="PF23598">
    <property type="entry name" value="LRR_14"/>
    <property type="match status" value="1"/>
</dbReference>
<evidence type="ECO:0000259" key="3">
    <source>
        <dbReference type="Pfam" id="PF23282"/>
    </source>
</evidence>